<evidence type="ECO:0000256" key="1">
    <source>
        <dbReference type="SAM" id="MobiDB-lite"/>
    </source>
</evidence>
<evidence type="ECO:0000313" key="3">
    <source>
        <dbReference type="EMBL" id="QHU10507.1"/>
    </source>
</evidence>
<feature type="region of interest" description="Disordered" evidence="1">
    <location>
        <begin position="160"/>
        <end position="181"/>
    </location>
</feature>
<dbReference type="EMBL" id="MN740769">
    <property type="protein sequence ID" value="QHU10507.1"/>
    <property type="molecule type" value="Genomic_DNA"/>
</dbReference>
<keyword evidence="2" id="KW-0472">Membrane</keyword>
<name>A0A6C0K1H7_9ZZZZ</name>
<sequence length="203" mass="21591">MNRVKKLLSYTNSKHNILAVIFVLVVLLVAQHPNLFSQPINSSWGKLLVLLIVVLLTNYNIVAGLVATISVIGLYIYLHDSGYEGLENAGETAKQDPSAPVASTGKTEPAAVTKDGEAKDVTVTNVLAPAPEDKPKVLPTPKTHSVAAPTANMVDKQLSATEQVKSAQSKQLPAPKGKSDTVEAFSPYTGSLFSASFIKPSRI</sequence>
<proteinExistence type="predicted"/>
<reference evidence="3" key="1">
    <citation type="journal article" date="2020" name="Nature">
        <title>Giant virus diversity and host interactions through global metagenomics.</title>
        <authorList>
            <person name="Schulz F."/>
            <person name="Roux S."/>
            <person name="Paez-Espino D."/>
            <person name="Jungbluth S."/>
            <person name="Walsh D.A."/>
            <person name="Denef V.J."/>
            <person name="McMahon K.D."/>
            <person name="Konstantinidis K.T."/>
            <person name="Eloe-Fadrosh E.A."/>
            <person name="Kyrpides N.C."/>
            <person name="Woyke T."/>
        </authorList>
    </citation>
    <scope>NUCLEOTIDE SEQUENCE</scope>
    <source>
        <strain evidence="3">GVMAG-S-1101165-83</strain>
    </source>
</reference>
<organism evidence="3">
    <name type="scientific">viral metagenome</name>
    <dbReference type="NCBI Taxonomy" id="1070528"/>
    <lineage>
        <taxon>unclassified sequences</taxon>
        <taxon>metagenomes</taxon>
        <taxon>organismal metagenomes</taxon>
    </lineage>
</organism>
<evidence type="ECO:0000256" key="2">
    <source>
        <dbReference type="SAM" id="Phobius"/>
    </source>
</evidence>
<dbReference type="AlphaFoldDB" id="A0A6C0K1H7"/>
<feature type="compositionally biased region" description="Polar residues" evidence="1">
    <location>
        <begin position="160"/>
        <end position="171"/>
    </location>
</feature>
<feature type="region of interest" description="Disordered" evidence="1">
    <location>
        <begin position="89"/>
        <end position="112"/>
    </location>
</feature>
<accession>A0A6C0K1H7</accession>
<protein>
    <submittedName>
        <fullName evidence="3">Uncharacterized protein</fullName>
    </submittedName>
</protein>
<feature type="transmembrane region" description="Helical" evidence="2">
    <location>
        <begin position="47"/>
        <end position="78"/>
    </location>
</feature>
<keyword evidence="2" id="KW-0812">Transmembrane</keyword>
<keyword evidence="2" id="KW-1133">Transmembrane helix</keyword>